<protein>
    <submittedName>
        <fullName evidence="1">Uncharacterized protein</fullName>
    </submittedName>
</protein>
<organism evidence="1">
    <name type="scientific">Rhizophora mucronata</name>
    <name type="common">Asiatic mangrove</name>
    <dbReference type="NCBI Taxonomy" id="61149"/>
    <lineage>
        <taxon>Eukaryota</taxon>
        <taxon>Viridiplantae</taxon>
        <taxon>Streptophyta</taxon>
        <taxon>Embryophyta</taxon>
        <taxon>Tracheophyta</taxon>
        <taxon>Spermatophyta</taxon>
        <taxon>Magnoliopsida</taxon>
        <taxon>eudicotyledons</taxon>
        <taxon>Gunneridae</taxon>
        <taxon>Pentapetalae</taxon>
        <taxon>rosids</taxon>
        <taxon>fabids</taxon>
        <taxon>Malpighiales</taxon>
        <taxon>Rhizophoraceae</taxon>
        <taxon>Rhizophora</taxon>
    </lineage>
</organism>
<accession>A0A2P2R3G7</accession>
<dbReference type="EMBL" id="GGEC01093190">
    <property type="protein sequence ID" value="MBX73674.1"/>
    <property type="molecule type" value="Transcribed_RNA"/>
</dbReference>
<dbReference type="AlphaFoldDB" id="A0A2P2R3G7"/>
<evidence type="ECO:0000313" key="1">
    <source>
        <dbReference type="EMBL" id="MBX73674.1"/>
    </source>
</evidence>
<proteinExistence type="predicted"/>
<reference evidence="1" key="1">
    <citation type="submission" date="2018-02" db="EMBL/GenBank/DDBJ databases">
        <title>Rhizophora mucronata_Transcriptome.</title>
        <authorList>
            <person name="Meera S.P."/>
            <person name="Sreeshan A."/>
            <person name="Augustine A."/>
        </authorList>
    </citation>
    <scope>NUCLEOTIDE SEQUENCE</scope>
    <source>
        <tissue evidence="1">Leaf</tissue>
    </source>
</reference>
<sequence length="29" mass="3244">MCPFVITAVGPKKKKKVVHCLVTEQSKLM</sequence>
<name>A0A2P2R3G7_RHIMU</name>